<protein>
    <submittedName>
        <fullName evidence="1">Uncharacterized protein</fullName>
    </submittedName>
</protein>
<accession>A0A6J4NC75</accession>
<proteinExistence type="predicted"/>
<name>A0A6J4NC75_9CHLR</name>
<dbReference type="AlphaFoldDB" id="A0A6J4NC75"/>
<reference evidence="1" key="1">
    <citation type="submission" date="2020-02" db="EMBL/GenBank/DDBJ databases">
        <authorList>
            <person name="Meier V. D."/>
        </authorList>
    </citation>
    <scope>NUCLEOTIDE SEQUENCE</scope>
    <source>
        <strain evidence="1">AVDCRST_MAG93</strain>
    </source>
</reference>
<evidence type="ECO:0000313" key="1">
    <source>
        <dbReference type="EMBL" id="CAA9381866.1"/>
    </source>
</evidence>
<organism evidence="1">
    <name type="scientific">uncultured Chloroflexia bacterium</name>
    <dbReference type="NCBI Taxonomy" id="1672391"/>
    <lineage>
        <taxon>Bacteria</taxon>
        <taxon>Bacillati</taxon>
        <taxon>Chloroflexota</taxon>
        <taxon>Chloroflexia</taxon>
        <taxon>environmental samples</taxon>
    </lineage>
</organism>
<sequence>SCSGTVDDNALIDTSSVGEHSFTVNAADNVGNPASRTTTYIVSYGIVAMYDQAKTHQSGSTIPVKLQLVDHSKRNMSAAAITVTPLEVVKLSDDTSGVAAPPSSAVADSNFRYDTTLGGYIYNLRTTGLSTGTYELHFRAANDPTVQTVNFQIR</sequence>
<feature type="non-terminal residue" evidence="1">
    <location>
        <position position="1"/>
    </location>
</feature>
<dbReference type="NCBIfam" id="NF038114">
    <property type="entry name" value="rightmost"/>
    <property type="match status" value="1"/>
</dbReference>
<gene>
    <name evidence="1" type="ORF">AVDCRST_MAG93-9230</name>
</gene>
<dbReference type="EMBL" id="CADCTR010003095">
    <property type="protein sequence ID" value="CAA9381866.1"/>
    <property type="molecule type" value="Genomic_DNA"/>
</dbReference>